<dbReference type="NCBIfam" id="TIGR00815">
    <property type="entry name" value="sulP"/>
    <property type="match status" value="1"/>
</dbReference>
<dbReference type="InterPro" id="IPR002645">
    <property type="entry name" value="STAS_dom"/>
</dbReference>
<evidence type="ECO:0000256" key="4">
    <source>
        <dbReference type="ARBA" id="ARBA00023136"/>
    </source>
</evidence>
<feature type="compositionally biased region" description="Basic and acidic residues" evidence="5">
    <location>
        <begin position="730"/>
        <end position="746"/>
    </location>
</feature>
<feature type="compositionally biased region" description="Low complexity" evidence="5">
    <location>
        <begin position="784"/>
        <end position="793"/>
    </location>
</feature>
<organism evidence="8 9">
    <name type="scientific">Zalerion maritima</name>
    <dbReference type="NCBI Taxonomy" id="339359"/>
    <lineage>
        <taxon>Eukaryota</taxon>
        <taxon>Fungi</taxon>
        <taxon>Dikarya</taxon>
        <taxon>Ascomycota</taxon>
        <taxon>Pezizomycotina</taxon>
        <taxon>Sordariomycetes</taxon>
        <taxon>Lulworthiomycetidae</taxon>
        <taxon>Lulworthiales</taxon>
        <taxon>Lulworthiaceae</taxon>
        <taxon>Zalerion</taxon>
    </lineage>
</organism>
<dbReference type="Pfam" id="PF01740">
    <property type="entry name" value="STAS"/>
    <property type="match status" value="1"/>
</dbReference>
<gene>
    <name evidence="8" type="ORF">MKZ38_009931</name>
</gene>
<feature type="transmembrane region" description="Helical" evidence="6">
    <location>
        <begin position="121"/>
        <end position="136"/>
    </location>
</feature>
<feature type="transmembrane region" description="Helical" evidence="6">
    <location>
        <begin position="423"/>
        <end position="441"/>
    </location>
</feature>
<dbReference type="AlphaFoldDB" id="A0AAD5S172"/>
<feature type="transmembrane region" description="Helical" evidence="6">
    <location>
        <begin position="260"/>
        <end position="277"/>
    </location>
</feature>
<proteinExistence type="predicted"/>
<feature type="transmembrane region" description="Helical" evidence="6">
    <location>
        <begin position="182"/>
        <end position="203"/>
    </location>
</feature>
<evidence type="ECO:0000313" key="9">
    <source>
        <dbReference type="Proteomes" id="UP001201980"/>
    </source>
</evidence>
<dbReference type="GO" id="GO:0055085">
    <property type="term" value="P:transmembrane transport"/>
    <property type="evidence" value="ECO:0007669"/>
    <property type="project" value="InterPro"/>
</dbReference>
<dbReference type="InterPro" id="IPR011547">
    <property type="entry name" value="SLC26A/SulP_dom"/>
</dbReference>
<feature type="region of interest" description="Disordered" evidence="5">
    <location>
        <begin position="834"/>
        <end position="881"/>
    </location>
</feature>
<accession>A0AAD5S172</accession>
<feature type="transmembrane region" description="Helical" evidence="6">
    <location>
        <begin position="95"/>
        <end position="114"/>
    </location>
</feature>
<feature type="domain" description="STAS" evidence="7">
    <location>
        <begin position="580"/>
        <end position="701"/>
    </location>
</feature>
<evidence type="ECO:0000256" key="5">
    <source>
        <dbReference type="SAM" id="MobiDB-lite"/>
    </source>
</evidence>
<feature type="transmembrane region" description="Helical" evidence="6">
    <location>
        <begin position="142"/>
        <end position="161"/>
    </location>
</feature>
<protein>
    <recommendedName>
        <fullName evidence="7">STAS domain-containing protein</fullName>
    </recommendedName>
</protein>
<dbReference type="EMBL" id="JAKWBI020000081">
    <property type="protein sequence ID" value="KAJ2903446.1"/>
    <property type="molecule type" value="Genomic_DNA"/>
</dbReference>
<sequence>MTASEKKSKGDFLMKKVVGIDTQERYKRYPSDLERRARETVLPAQAYLEEEPTVAEWFRDLKPTKESAVHYVRTLFPSLEWVPRYNLRWLMGDSIAGLTIGFVIIPQAMAYALLAQLSPEYGLYTSFTGAIFYWIFGTSKDIVIGTTAVGSLLVGSVVTSVQEKIANGELAGEYENQDIARTLSLIAGCILIFLGLFRLGWIIEFIPYVPISAFVTAASITIMSTQAPVMLGIRGINTRESPYTVIINTLKNLPNTSMDAAIGITCLVMLFAIRDFCTYMEKRNPHQKRLWVTISSLRQTFAMILFTIIAYLVHKDYPKDEDYHKFRLVGTISKGFNKAHVPQPTGELVTAIIPELPAIVIILIIEHIAIAKSFGRVFNYTIVPSQEILAQGFSNVFSPFVGGYVCTGSFGASAVLSKAGVRTPFAGLFSAFILVLALYVLTGVFYYIPNAALAGLIIHAVCNLLTPPRSLYKYWQLSPFELIVWFIGVILAMFTDLETSIYVTIALSAVLLLVRLSRTSGRFLGKVRVHQVPNDFTSPHSDSDETDVLKAEQATAHDTFVPIDRKDATNPAVEVESPYPGIFIYRFSEGFNYTNSGHHIDRLLTYVTSNSRRTTAESFARESDRLWNDAGASKPKDDHLPLLRAMVFDCSAVNNMDITAVQALVDLRASLERYASPEPVEWHFANVNNRWTRRALAVAGFGFPAADNPLSEVHWKPAYGVAPLANALVEQEKEAEEKASRVHDEEAGAPARRHSSAMARKEDEDAASAATAAASKAPGGGETPRVSPSGSESSSRRHVGGHPATKYGTLHGVNRPFFHLDLMAAVESAARDATRADERYSEERCLVEEEEEEEERRRERDGPDSPVGVPITPADSRVASP</sequence>
<dbReference type="InterPro" id="IPR001902">
    <property type="entry name" value="SLC26A/SulP_fam"/>
</dbReference>
<dbReference type="PROSITE" id="PS50801">
    <property type="entry name" value="STAS"/>
    <property type="match status" value="1"/>
</dbReference>
<feature type="region of interest" description="Disordered" evidence="5">
    <location>
        <begin position="730"/>
        <end position="810"/>
    </location>
</feature>
<evidence type="ECO:0000259" key="7">
    <source>
        <dbReference type="PROSITE" id="PS50801"/>
    </source>
</evidence>
<feature type="transmembrane region" description="Helical" evidence="6">
    <location>
        <begin position="289"/>
        <end position="313"/>
    </location>
</feature>
<feature type="compositionally biased region" description="Basic and acidic residues" evidence="5">
    <location>
        <begin position="834"/>
        <end position="847"/>
    </location>
</feature>
<evidence type="ECO:0000313" key="8">
    <source>
        <dbReference type="EMBL" id="KAJ2903446.1"/>
    </source>
</evidence>
<keyword evidence="4 6" id="KW-0472">Membrane</keyword>
<dbReference type="Pfam" id="PF00916">
    <property type="entry name" value="Sulfate_transp"/>
    <property type="match status" value="1"/>
</dbReference>
<evidence type="ECO:0000256" key="6">
    <source>
        <dbReference type="SAM" id="Phobius"/>
    </source>
</evidence>
<evidence type="ECO:0000256" key="3">
    <source>
        <dbReference type="ARBA" id="ARBA00022989"/>
    </source>
</evidence>
<dbReference type="CDD" id="cd07042">
    <property type="entry name" value="STAS_SulP_like_sulfate_transporter"/>
    <property type="match status" value="1"/>
</dbReference>
<comment type="subcellular location">
    <subcellularLocation>
        <location evidence="1">Membrane</location>
        <topology evidence="1">Multi-pass membrane protein</topology>
    </subcellularLocation>
</comment>
<evidence type="ECO:0000256" key="2">
    <source>
        <dbReference type="ARBA" id="ARBA00022692"/>
    </source>
</evidence>
<keyword evidence="3 6" id="KW-1133">Transmembrane helix</keyword>
<dbReference type="InterPro" id="IPR036513">
    <property type="entry name" value="STAS_dom_sf"/>
</dbReference>
<evidence type="ECO:0000256" key="1">
    <source>
        <dbReference type="ARBA" id="ARBA00004141"/>
    </source>
</evidence>
<reference evidence="8" key="1">
    <citation type="submission" date="2022-07" db="EMBL/GenBank/DDBJ databases">
        <title>Draft genome sequence of Zalerion maritima ATCC 34329, a (micro)plastics degrading marine fungus.</title>
        <authorList>
            <person name="Paco A."/>
            <person name="Goncalves M.F.M."/>
            <person name="Rocha-Santos T.A.P."/>
            <person name="Alves A."/>
        </authorList>
    </citation>
    <scope>NUCLEOTIDE SEQUENCE</scope>
    <source>
        <strain evidence="8">ATCC 34329</strain>
    </source>
</reference>
<dbReference type="PANTHER" id="PTHR11814">
    <property type="entry name" value="SULFATE TRANSPORTER"/>
    <property type="match status" value="1"/>
</dbReference>
<name>A0AAD5S172_9PEZI</name>
<dbReference type="Proteomes" id="UP001201980">
    <property type="component" value="Unassembled WGS sequence"/>
</dbReference>
<feature type="compositionally biased region" description="Low complexity" evidence="5">
    <location>
        <begin position="767"/>
        <end position="777"/>
    </location>
</feature>
<feature type="transmembrane region" description="Helical" evidence="6">
    <location>
        <begin position="396"/>
        <end position="416"/>
    </location>
</feature>
<dbReference type="GO" id="GO:0016020">
    <property type="term" value="C:membrane"/>
    <property type="evidence" value="ECO:0007669"/>
    <property type="project" value="UniProtKB-SubCell"/>
</dbReference>
<comment type="caution">
    <text evidence="8">The sequence shown here is derived from an EMBL/GenBank/DDBJ whole genome shotgun (WGS) entry which is preliminary data.</text>
</comment>
<feature type="transmembrane region" description="Helical" evidence="6">
    <location>
        <begin position="477"/>
        <end position="494"/>
    </location>
</feature>
<dbReference type="Gene3D" id="3.30.750.24">
    <property type="entry name" value="STAS domain"/>
    <property type="match status" value="1"/>
</dbReference>
<keyword evidence="9" id="KW-1185">Reference proteome</keyword>
<keyword evidence="2 6" id="KW-0812">Transmembrane</keyword>